<reference evidence="1 2" key="2">
    <citation type="journal article" date="2017" name="Front. Plant Sci.">
        <title>Gene Classification and Mining of Molecular Markers Useful in Red Clover (Trifolium pratense) Breeding.</title>
        <authorList>
            <person name="Istvanek J."/>
            <person name="Dluhosova J."/>
            <person name="Dluhos P."/>
            <person name="Patkova L."/>
            <person name="Nedelnik J."/>
            <person name="Repkova J."/>
        </authorList>
    </citation>
    <scope>NUCLEOTIDE SEQUENCE [LARGE SCALE GENOMIC DNA]</scope>
    <source>
        <strain evidence="2">cv. Tatra</strain>
        <tissue evidence="1">Young leaves</tissue>
    </source>
</reference>
<dbReference type="AlphaFoldDB" id="A0A2K3PKK9"/>
<dbReference type="STRING" id="57577.A0A2K3PKK9"/>
<name>A0A2K3PKK9_TRIPR</name>
<dbReference type="SUPFAM" id="SSF52058">
    <property type="entry name" value="L domain-like"/>
    <property type="match status" value="1"/>
</dbReference>
<accession>A0A2K3PKK9</accession>
<dbReference type="EMBL" id="ASHM01007995">
    <property type="protein sequence ID" value="PNY15819.1"/>
    <property type="molecule type" value="Genomic_DNA"/>
</dbReference>
<dbReference type="Proteomes" id="UP000236291">
    <property type="component" value="Unassembled WGS sequence"/>
</dbReference>
<protein>
    <submittedName>
        <fullName evidence="1">Putative disease resistance protein</fullName>
    </submittedName>
</protein>
<organism evidence="1 2">
    <name type="scientific">Trifolium pratense</name>
    <name type="common">Red clover</name>
    <dbReference type="NCBI Taxonomy" id="57577"/>
    <lineage>
        <taxon>Eukaryota</taxon>
        <taxon>Viridiplantae</taxon>
        <taxon>Streptophyta</taxon>
        <taxon>Embryophyta</taxon>
        <taxon>Tracheophyta</taxon>
        <taxon>Spermatophyta</taxon>
        <taxon>Magnoliopsida</taxon>
        <taxon>eudicotyledons</taxon>
        <taxon>Gunneridae</taxon>
        <taxon>Pentapetalae</taxon>
        <taxon>rosids</taxon>
        <taxon>fabids</taxon>
        <taxon>Fabales</taxon>
        <taxon>Fabaceae</taxon>
        <taxon>Papilionoideae</taxon>
        <taxon>50 kb inversion clade</taxon>
        <taxon>NPAAA clade</taxon>
        <taxon>Hologalegina</taxon>
        <taxon>IRL clade</taxon>
        <taxon>Trifolieae</taxon>
        <taxon>Trifolium</taxon>
    </lineage>
</organism>
<comment type="caution">
    <text evidence="1">The sequence shown here is derived from an EMBL/GenBank/DDBJ whole genome shotgun (WGS) entry which is preliminary data.</text>
</comment>
<evidence type="ECO:0000313" key="2">
    <source>
        <dbReference type="Proteomes" id="UP000236291"/>
    </source>
</evidence>
<sequence length="97" mass="11076">GLNKLCCLDISNCVSLSKLPKDIGELQKLEKLSMKGCSNLSGLPNSVIKFGNLKHEMHVICDEERAALWEQYPNIPNLRIDMLKEDINLNWLHRTRS</sequence>
<feature type="non-terminal residue" evidence="1">
    <location>
        <position position="1"/>
    </location>
</feature>
<proteinExistence type="predicted"/>
<reference evidence="1 2" key="1">
    <citation type="journal article" date="2014" name="Am. J. Bot.">
        <title>Genome assembly and annotation for red clover (Trifolium pratense; Fabaceae).</title>
        <authorList>
            <person name="Istvanek J."/>
            <person name="Jaros M."/>
            <person name="Krenek A."/>
            <person name="Repkova J."/>
        </authorList>
    </citation>
    <scope>NUCLEOTIDE SEQUENCE [LARGE SCALE GENOMIC DNA]</scope>
    <source>
        <strain evidence="2">cv. Tatra</strain>
        <tissue evidence="1">Young leaves</tissue>
    </source>
</reference>
<gene>
    <name evidence="1" type="ORF">L195_g012522</name>
</gene>
<evidence type="ECO:0000313" key="1">
    <source>
        <dbReference type="EMBL" id="PNY15819.1"/>
    </source>
</evidence>
<dbReference type="InterPro" id="IPR032675">
    <property type="entry name" value="LRR_dom_sf"/>
</dbReference>
<dbReference type="Gene3D" id="3.80.10.10">
    <property type="entry name" value="Ribonuclease Inhibitor"/>
    <property type="match status" value="1"/>
</dbReference>